<dbReference type="PANTHER" id="PTHR19879">
    <property type="entry name" value="TRANSCRIPTION INITIATION FACTOR TFIID"/>
    <property type="match status" value="1"/>
</dbReference>
<dbReference type="Pfam" id="PF00069">
    <property type="entry name" value="Pkinase"/>
    <property type="match status" value="1"/>
</dbReference>
<gene>
    <name evidence="5" type="ORF">E1294_21360</name>
</gene>
<dbReference type="SMART" id="SM00220">
    <property type="entry name" value="S_TKc"/>
    <property type="match status" value="1"/>
</dbReference>
<dbReference type="GO" id="GO:0005524">
    <property type="term" value="F:ATP binding"/>
    <property type="evidence" value="ECO:0007669"/>
    <property type="project" value="InterPro"/>
</dbReference>
<dbReference type="GO" id="GO:0004672">
    <property type="term" value="F:protein kinase activity"/>
    <property type="evidence" value="ECO:0007669"/>
    <property type="project" value="InterPro"/>
</dbReference>
<evidence type="ECO:0000256" key="1">
    <source>
        <dbReference type="ARBA" id="ARBA00022574"/>
    </source>
</evidence>
<keyword evidence="2" id="KW-0677">Repeat</keyword>
<keyword evidence="1 3" id="KW-0853">WD repeat</keyword>
<evidence type="ECO:0000313" key="6">
    <source>
        <dbReference type="Proteomes" id="UP000294543"/>
    </source>
</evidence>
<dbReference type="SUPFAM" id="SSF50998">
    <property type="entry name" value="Quinoprotein alcohol dehydrogenase-like"/>
    <property type="match status" value="2"/>
</dbReference>
<dbReference type="PANTHER" id="PTHR19879:SF9">
    <property type="entry name" value="TRANSCRIPTION INITIATION FACTOR TFIID SUBUNIT 5"/>
    <property type="match status" value="1"/>
</dbReference>
<dbReference type="SMART" id="SM00320">
    <property type="entry name" value="WD40"/>
    <property type="match status" value="10"/>
</dbReference>
<dbReference type="PROSITE" id="PS50011">
    <property type="entry name" value="PROTEIN_KINASE_DOM"/>
    <property type="match status" value="1"/>
</dbReference>
<dbReference type="CDD" id="cd14014">
    <property type="entry name" value="STKc_PknB_like"/>
    <property type="match status" value="1"/>
</dbReference>
<dbReference type="PROSITE" id="PS50294">
    <property type="entry name" value="WD_REPEATS_REGION"/>
    <property type="match status" value="1"/>
</dbReference>
<feature type="domain" description="Protein kinase" evidence="4">
    <location>
        <begin position="15"/>
        <end position="261"/>
    </location>
</feature>
<feature type="repeat" description="WD" evidence="3">
    <location>
        <begin position="1041"/>
        <end position="1082"/>
    </location>
</feature>
<dbReference type="Gene3D" id="1.10.510.10">
    <property type="entry name" value="Transferase(Phosphotransferase) domain 1"/>
    <property type="match status" value="1"/>
</dbReference>
<dbReference type="Proteomes" id="UP000294543">
    <property type="component" value="Unassembled WGS sequence"/>
</dbReference>
<proteinExistence type="predicted"/>
<dbReference type="InterPro" id="IPR000719">
    <property type="entry name" value="Prot_kinase_dom"/>
</dbReference>
<dbReference type="InterPro" id="IPR011047">
    <property type="entry name" value="Quinoprotein_ADH-like_sf"/>
</dbReference>
<comment type="caution">
    <text evidence="5">The sequence shown here is derived from an EMBL/GenBank/DDBJ whole genome shotgun (WGS) entry which is preliminary data.</text>
</comment>
<reference evidence="5 6" key="1">
    <citation type="submission" date="2019-03" db="EMBL/GenBank/DDBJ databases">
        <title>Draft genome sequences of novel Actinobacteria.</title>
        <authorList>
            <person name="Sahin N."/>
            <person name="Ay H."/>
            <person name="Saygin H."/>
        </authorList>
    </citation>
    <scope>NUCLEOTIDE SEQUENCE [LARGE SCALE GENOMIC DNA]</scope>
    <source>
        <strain evidence="5 6">KC712</strain>
    </source>
</reference>
<dbReference type="InterPro" id="IPR049052">
    <property type="entry name" value="nSTAND1"/>
</dbReference>
<feature type="repeat" description="WD" evidence="3">
    <location>
        <begin position="789"/>
        <end position="815"/>
    </location>
</feature>
<feature type="repeat" description="WD" evidence="3">
    <location>
        <begin position="756"/>
        <end position="787"/>
    </location>
</feature>
<keyword evidence="6" id="KW-1185">Reference proteome</keyword>
<evidence type="ECO:0000256" key="3">
    <source>
        <dbReference type="PROSITE-ProRule" id="PRU00221"/>
    </source>
</evidence>
<dbReference type="InterPro" id="IPR001680">
    <property type="entry name" value="WD40_rpt"/>
</dbReference>
<dbReference type="InterPro" id="IPR011009">
    <property type="entry name" value="Kinase-like_dom_sf"/>
</dbReference>
<dbReference type="PROSITE" id="PS00678">
    <property type="entry name" value="WD_REPEATS_1"/>
    <property type="match status" value="1"/>
</dbReference>
<dbReference type="SUPFAM" id="SSF56112">
    <property type="entry name" value="Protein kinase-like (PK-like)"/>
    <property type="match status" value="1"/>
</dbReference>
<dbReference type="PROSITE" id="PS00108">
    <property type="entry name" value="PROTEIN_KINASE_ST"/>
    <property type="match status" value="1"/>
</dbReference>
<dbReference type="OrthoDB" id="582179at2"/>
<name>A0A4R4WJP1_9ACTN</name>
<accession>A0A4R4WJP1</accession>
<dbReference type="AlphaFoldDB" id="A0A4R4WJP1"/>
<evidence type="ECO:0000256" key="2">
    <source>
        <dbReference type="ARBA" id="ARBA00022737"/>
    </source>
</evidence>
<sequence>MSALLGEDPHTIGGYWLAGRLGQGGQGVVYEAYDGEGARVALKLLHADGRRAQLDRFAREVEAARRVASFCTARVLDADLAGPRPYIVSEYVSGPSLRAAVRDGRSFVGDDLHRLATAIATALAAVHEAGVIHRDLKPDNVLLGPDGPRMIDFGIARTEEMSLTSTGLVAGTPAYMAPESFSGRRAGAPGDVFAWGAVVLFAAQGRDAFGGDNAAAVIHQVLSAVPDVGGLPPVLRPLVAAALAKEPEARPTARELLLALVSGNGEAAGLLRAGSERARQIVPDEGRDPGLGTIAEEAYAALPEEQRRLVPGVFLRLLALDEYDVETTRPVPVAELEYGGQVLEEILRAFSYVLSERDGQMVLTRPAVLRAWPRLRGWVSEAKAGLAVVAQLGQAARHWDDNGRGDGDLLRGSRLEAVESGAVGELRHMTLTRLERDFLDSSRRALIRSRRVRRGAMVTLVTLLVVALAAAASAVYAAGDANRERERAEAQKRQALSRQLATQSVRLVGAEPTVGHLLAVAAWRQAPTKEARHSLRNALAEPAVHAQPGPAIALAFSPDGRVLATNGDEGVVTLRDPVTHRPTGSLTGQKSMVSEVTFSRDGRFVAAAAEDVRIWDAATREQLGEPLRGGATVAFSPDGRLLATGGDRVRLWDVATREQIGDALPGASAVAFSPGGRLLATHSSRDTEARVWEVDSRRQVASLEARSSPSGTNHLAFSPDGKLLVTGSHALRLWDVATWRPIGKPLMNRQILGVRVAFSPDGAVLATTSDGGRTRLWDVATRQELGPRLSGHTIALHGVAFSPDGKLLATGGVDGLWLWRPFTHRQLGPPLPTAGTTARAATFGKDGRSILTSDARQVRLWDLGSRKPIFTIKPAHPINAAVRSPDGGTLAIGLESELTWWDVATRRQVGSVRTPRHVIGAAAYSSDGRILAMALTPDLRTGSKPEIWLLDTRTHRRIGRIVLTEMIMQLVISPDGRYLAAVNNRENAQLWELSTQVKAGPPISRARAVAFAPDVGTLAVAGTAGTRLIDLASRKQLGRELGGHSGVITAVAFSADGATLATASDDKSVRLWDVATHEQVGAALPGRSRVSGVASRLREPRQQARLVSANRIIMYGTSLNEVETAHRGTFSDESQRGDLKESDMSVAVEHRQHADHSHSHGPGCGHVAVPHGDHVDYVHDGCLHRLHEGHVDECEVRAHVTHDGHDHQHGSECGHVAIPHGDHVDYVHDGHRHASHEGHWDDH</sequence>
<dbReference type="Pfam" id="PF20703">
    <property type="entry name" value="nSTAND1"/>
    <property type="match status" value="1"/>
</dbReference>
<protein>
    <recommendedName>
        <fullName evidence="4">Protein kinase domain-containing protein</fullName>
    </recommendedName>
</protein>
<dbReference type="EMBL" id="SMKP01000059">
    <property type="protein sequence ID" value="TDD19309.1"/>
    <property type="molecule type" value="Genomic_DNA"/>
</dbReference>
<dbReference type="InterPro" id="IPR015943">
    <property type="entry name" value="WD40/YVTN_repeat-like_dom_sf"/>
</dbReference>
<dbReference type="Gene3D" id="2.130.10.10">
    <property type="entry name" value="YVTN repeat-like/Quinoprotein amine dehydrogenase"/>
    <property type="match status" value="4"/>
</dbReference>
<dbReference type="PROSITE" id="PS50082">
    <property type="entry name" value="WD_REPEATS_2"/>
    <property type="match status" value="3"/>
</dbReference>
<evidence type="ECO:0000259" key="4">
    <source>
        <dbReference type="PROSITE" id="PS50011"/>
    </source>
</evidence>
<dbReference type="InterPro" id="IPR019775">
    <property type="entry name" value="WD40_repeat_CS"/>
</dbReference>
<evidence type="ECO:0000313" key="5">
    <source>
        <dbReference type="EMBL" id="TDD19309.1"/>
    </source>
</evidence>
<dbReference type="CDD" id="cd00200">
    <property type="entry name" value="WD40"/>
    <property type="match status" value="1"/>
</dbReference>
<organism evidence="5 6">
    <name type="scientific">Nonomuraea diastatica</name>
    <dbReference type="NCBI Taxonomy" id="1848329"/>
    <lineage>
        <taxon>Bacteria</taxon>
        <taxon>Bacillati</taxon>
        <taxon>Actinomycetota</taxon>
        <taxon>Actinomycetes</taxon>
        <taxon>Streptosporangiales</taxon>
        <taxon>Streptosporangiaceae</taxon>
        <taxon>Nonomuraea</taxon>
    </lineage>
</organism>
<dbReference type="Pfam" id="PF00400">
    <property type="entry name" value="WD40"/>
    <property type="match status" value="6"/>
</dbReference>
<dbReference type="RefSeq" id="WP_132510742.1">
    <property type="nucleotide sequence ID" value="NZ_SMKP01000059.1"/>
</dbReference>
<dbReference type="Gene3D" id="3.30.200.20">
    <property type="entry name" value="Phosphorylase Kinase, domain 1"/>
    <property type="match status" value="1"/>
</dbReference>
<dbReference type="InterPro" id="IPR008271">
    <property type="entry name" value="Ser/Thr_kinase_AS"/>
</dbReference>